<comment type="caution">
    <text evidence="3">The sequence shown here is derived from an EMBL/GenBank/DDBJ whole genome shotgun (WGS) entry which is preliminary data.</text>
</comment>
<dbReference type="SUPFAM" id="SSF50199">
    <property type="entry name" value="Staphylococcal nuclease"/>
    <property type="match status" value="1"/>
</dbReference>
<dbReference type="PROSITE" id="PS50830">
    <property type="entry name" value="TNASE_3"/>
    <property type="match status" value="1"/>
</dbReference>
<dbReference type="InterPro" id="IPR016071">
    <property type="entry name" value="Staphylococal_nuclease_OB-fold"/>
</dbReference>
<dbReference type="Pfam" id="PF00565">
    <property type="entry name" value="SNase"/>
    <property type="match status" value="1"/>
</dbReference>
<gene>
    <name evidence="3" type="ORF">ACFO0A_03495</name>
</gene>
<keyword evidence="4" id="KW-1185">Reference proteome</keyword>
<feature type="chain" id="PRO_5047264103" evidence="1">
    <location>
        <begin position="34"/>
        <end position="155"/>
    </location>
</feature>
<dbReference type="Proteomes" id="UP001595828">
    <property type="component" value="Unassembled WGS sequence"/>
</dbReference>
<feature type="domain" description="TNase-like" evidence="2">
    <location>
        <begin position="53"/>
        <end position="155"/>
    </location>
</feature>
<dbReference type="InterPro" id="IPR035437">
    <property type="entry name" value="SNase_OB-fold_sf"/>
</dbReference>
<reference evidence="4" key="1">
    <citation type="journal article" date="2019" name="Int. J. Syst. Evol. Microbiol.">
        <title>The Global Catalogue of Microorganisms (GCM) 10K type strain sequencing project: providing services to taxonomists for standard genome sequencing and annotation.</title>
        <authorList>
            <consortium name="The Broad Institute Genomics Platform"/>
            <consortium name="The Broad Institute Genome Sequencing Center for Infectious Disease"/>
            <person name="Wu L."/>
            <person name="Ma J."/>
        </authorList>
    </citation>
    <scope>NUCLEOTIDE SEQUENCE [LARGE SCALE GENOMIC DNA]</scope>
    <source>
        <strain evidence="4">CGMCC 1.12989</strain>
    </source>
</reference>
<name>A0ABV8RN40_9SPHN</name>
<evidence type="ECO:0000259" key="2">
    <source>
        <dbReference type="PROSITE" id="PS50830"/>
    </source>
</evidence>
<dbReference type="Gene3D" id="2.40.50.90">
    <property type="match status" value="1"/>
</dbReference>
<organism evidence="3 4">
    <name type="scientific">Novosphingobium tardum</name>
    <dbReference type="NCBI Taxonomy" id="1538021"/>
    <lineage>
        <taxon>Bacteria</taxon>
        <taxon>Pseudomonadati</taxon>
        <taxon>Pseudomonadota</taxon>
        <taxon>Alphaproteobacteria</taxon>
        <taxon>Sphingomonadales</taxon>
        <taxon>Sphingomonadaceae</taxon>
        <taxon>Novosphingobium</taxon>
    </lineage>
</organism>
<accession>A0ABV8RN40</accession>
<dbReference type="EMBL" id="JBHSDR010000003">
    <property type="protein sequence ID" value="MFC4294119.1"/>
    <property type="molecule type" value="Genomic_DNA"/>
</dbReference>
<keyword evidence="1" id="KW-0732">Signal</keyword>
<dbReference type="RefSeq" id="WP_379537584.1">
    <property type="nucleotide sequence ID" value="NZ_JBHSDR010000003.1"/>
</dbReference>
<evidence type="ECO:0000256" key="1">
    <source>
        <dbReference type="SAM" id="SignalP"/>
    </source>
</evidence>
<evidence type="ECO:0000313" key="3">
    <source>
        <dbReference type="EMBL" id="MFC4294119.1"/>
    </source>
</evidence>
<protein>
    <submittedName>
        <fullName evidence="3">Thermonuclease family protein</fullName>
    </submittedName>
</protein>
<sequence>MRYKHSRKVGLAHHLAILCIGLILATTTGRAAAAEGAAERVSARFASCGAGVRMTCVVDGDTFWLNGEKIRIADINTPETHGAGCVQEALLGDAATRRLTALLNNGPFTLAAVARDTDRYGRLLRIVTRKRESLGARLVSEGLAEPWRGRRRNWC</sequence>
<evidence type="ECO:0000313" key="4">
    <source>
        <dbReference type="Proteomes" id="UP001595828"/>
    </source>
</evidence>
<feature type="signal peptide" evidence="1">
    <location>
        <begin position="1"/>
        <end position="33"/>
    </location>
</feature>
<proteinExistence type="predicted"/>